<accession>A0AAD7P198</accession>
<dbReference type="GO" id="GO:0016798">
    <property type="term" value="F:hydrolase activity, acting on glycosyl bonds"/>
    <property type="evidence" value="ECO:0007669"/>
    <property type="project" value="UniProtKB-KW"/>
</dbReference>
<dbReference type="EMBL" id="JARJLG010000002">
    <property type="protein sequence ID" value="KAJ7783483.1"/>
    <property type="molecule type" value="Genomic_DNA"/>
</dbReference>
<dbReference type="SUPFAM" id="SSF110296">
    <property type="entry name" value="Oligoxyloglucan reducing end-specific cellobiohydrolase"/>
    <property type="match status" value="2"/>
</dbReference>
<dbReference type="SUPFAM" id="SSF57180">
    <property type="entry name" value="Cellulose-binding domain"/>
    <property type="match status" value="1"/>
</dbReference>
<sequence>MVFLFTTLAEDSCLNFLIDTTWNYWGVAVLATNPVDTSHVPNNGKILISENYGSTWAVSPLPFKVGGQCLAVDPNSNGILYYGAGAGNGLWKSTDFGVTWAQVTKFPSVVDISLLSTLRSLAHDRCTGIAWITFDSTSGTSGTATPRIFVGVANQGSSNIFVSTNTGTIWSALAGQNNTYLPHKGVLSSTEKVLYISYSNGAGSYDGTLRSDFKYNLTSSVWTDITPVTGSNLYFGFGSVAVNYQKPGVIMVAALNSWWPDGQIFCSTDSGATWLPLWDWLSYPTMDKYYTYSDALAPWIGPDYVIGMPSTLQVGWMMEALVIYPFDSNHWLYGTGKTIYGGHNLLTIRAIITASDTVHNVSISSLADGVEETSVQALISPPTGFIHMSLTSPLTVVWTNPTWSTTADLDYAGNDPSNIVQVAISTDGGNTWSQDYGAAANAVTANGDIVLWHTNGNGVLVSQYTNVFMAVPSLPSTAVITSDKLIDTVFYGAANDTFYLSTDGGKTFATTSTFGSSTAPFKIIVNPSVSDTGLFHSTNSGSSFMAIPGINKAWAIALRAPETTGDYLTIFAAANIGGVGYFWSDDGGVNWIQINDAAHGFVNTVLTWTGVYIGTNGRGIFYGDTVGVAHPPSTTVSSTKAVSTSSSTLTVTSTISTMSIFTTTKLTTTTTSSMTTSSPTSAGTASAYDQCGGAGWTGATACVAGYTCTSLNAYYSQCVPS</sequence>
<evidence type="ECO:0000256" key="5">
    <source>
        <dbReference type="ARBA" id="ARBA00023326"/>
    </source>
</evidence>
<feature type="domain" description="CBM1" evidence="7">
    <location>
        <begin position="683"/>
        <end position="719"/>
    </location>
</feature>
<evidence type="ECO:0000256" key="2">
    <source>
        <dbReference type="ARBA" id="ARBA00022801"/>
    </source>
</evidence>
<keyword evidence="3" id="KW-0119">Carbohydrate metabolism</keyword>
<keyword evidence="2" id="KW-0378">Hydrolase</keyword>
<dbReference type="InterPro" id="IPR000254">
    <property type="entry name" value="CBD"/>
</dbReference>
<comment type="similarity">
    <text evidence="6">Belongs to the glycosyl hydrolase 74 family.</text>
</comment>
<dbReference type="GO" id="GO:0000272">
    <property type="term" value="P:polysaccharide catabolic process"/>
    <property type="evidence" value="ECO:0007669"/>
    <property type="project" value="UniProtKB-KW"/>
</dbReference>
<protein>
    <recommendedName>
        <fullName evidence="7">CBM1 domain-containing protein</fullName>
    </recommendedName>
</protein>
<keyword evidence="4" id="KW-0326">Glycosidase</keyword>
<gene>
    <name evidence="8" type="ORF">DFH07DRAFT_864490</name>
</gene>
<dbReference type="InterPro" id="IPR035971">
    <property type="entry name" value="CBD_sf"/>
</dbReference>
<evidence type="ECO:0000256" key="3">
    <source>
        <dbReference type="ARBA" id="ARBA00023277"/>
    </source>
</evidence>
<evidence type="ECO:0000313" key="9">
    <source>
        <dbReference type="Proteomes" id="UP001215280"/>
    </source>
</evidence>
<name>A0AAD7P198_9AGAR</name>
<dbReference type="PANTHER" id="PTHR43739:SF2">
    <property type="entry name" value="OLIGOXYLOGLUCAN-REDUCING END-SPECIFIC XYLOGLUCANASE-RELATED"/>
    <property type="match status" value="1"/>
</dbReference>
<evidence type="ECO:0000256" key="6">
    <source>
        <dbReference type="ARBA" id="ARBA00037986"/>
    </source>
</evidence>
<evidence type="ECO:0000256" key="1">
    <source>
        <dbReference type="ARBA" id="ARBA00022729"/>
    </source>
</evidence>
<reference evidence="8" key="1">
    <citation type="submission" date="2023-03" db="EMBL/GenBank/DDBJ databases">
        <title>Massive genome expansion in bonnet fungi (Mycena s.s.) driven by repeated elements and novel gene families across ecological guilds.</title>
        <authorList>
            <consortium name="Lawrence Berkeley National Laboratory"/>
            <person name="Harder C.B."/>
            <person name="Miyauchi S."/>
            <person name="Viragh M."/>
            <person name="Kuo A."/>
            <person name="Thoen E."/>
            <person name="Andreopoulos B."/>
            <person name="Lu D."/>
            <person name="Skrede I."/>
            <person name="Drula E."/>
            <person name="Henrissat B."/>
            <person name="Morin E."/>
            <person name="Kohler A."/>
            <person name="Barry K."/>
            <person name="LaButti K."/>
            <person name="Morin E."/>
            <person name="Salamov A."/>
            <person name="Lipzen A."/>
            <person name="Mereny Z."/>
            <person name="Hegedus B."/>
            <person name="Baldrian P."/>
            <person name="Stursova M."/>
            <person name="Weitz H."/>
            <person name="Taylor A."/>
            <person name="Grigoriev I.V."/>
            <person name="Nagy L.G."/>
            <person name="Martin F."/>
            <person name="Kauserud H."/>
        </authorList>
    </citation>
    <scope>NUCLEOTIDE SEQUENCE</scope>
    <source>
        <strain evidence="8">CBHHK188m</strain>
    </source>
</reference>
<dbReference type="PROSITE" id="PS51164">
    <property type="entry name" value="CBM1_2"/>
    <property type="match status" value="1"/>
</dbReference>
<dbReference type="GO" id="GO:0005576">
    <property type="term" value="C:extracellular region"/>
    <property type="evidence" value="ECO:0007669"/>
    <property type="project" value="InterPro"/>
</dbReference>
<proteinExistence type="inferred from homology"/>
<dbReference type="PROSITE" id="PS00562">
    <property type="entry name" value="CBM1_1"/>
    <property type="match status" value="1"/>
</dbReference>
<dbReference type="GO" id="GO:0030248">
    <property type="term" value="F:cellulose binding"/>
    <property type="evidence" value="ECO:0007669"/>
    <property type="project" value="InterPro"/>
</dbReference>
<dbReference type="Proteomes" id="UP001215280">
    <property type="component" value="Unassembled WGS sequence"/>
</dbReference>
<evidence type="ECO:0000259" key="7">
    <source>
        <dbReference type="PROSITE" id="PS51164"/>
    </source>
</evidence>
<dbReference type="SMART" id="SM00236">
    <property type="entry name" value="fCBD"/>
    <property type="match status" value="1"/>
</dbReference>
<dbReference type="PANTHER" id="PTHR43739">
    <property type="entry name" value="XYLOGLUCANASE (EUROFUNG)"/>
    <property type="match status" value="1"/>
</dbReference>
<comment type="caution">
    <text evidence="8">The sequence shown here is derived from an EMBL/GenBank/DDBJ whole genome shotgun (WGS) entry which is preliminary data.</text>
</comment>
<evidence type="ECO:0000256" key="4">
    <source>
        <dbReference type="ARBA" id="ARBA00023295"/>
    </source>
</evidence>
<keyword evidence="9" id="KW-1185">Reference proteome</keyword>
<dbReference type="Pfam" id="PF00734">
    <property type="entry name" value="CBM_1"/>
    <property type="match status" value="1"/>
</dbReference>
<dbReference type="Gene3D" id="2.130.10.10">
    <property type="entry name" value="YVTN repeat-like/Quinoprotein amine dehydrogenase"/>
    <property type="match status" value="2"/>
</dbReference>
<dbReference type="InterPro" id="IPR015943">
    <property type="entry name" value="WD40/YVTN_repeat-like_dom_sf"/>
</dbReference>
<keyword evidence="5" id="KW-0624">Polysaccharide degradation</keyword>
<dbReference type="GO" id="GO:0010411">
    <property type="term" value="P:xyloglucan metabolic process"/>
    <property type="evidence" value="ECO:0007669"/>
    <property type="project" value="TreeGrafter"/>
</dbReference>
<dbReference type="AlphaFoldDB" id="A0AAD7P198"/>
<organism evidence="8 9">
    <name type="scientific">Mycena maculata</name>
    <dbReference type="NCBI Taxonomy" id="230809"/>
    <lineage>
        <taxon>Eukaryota</taxon>
        <taxon>Fungi</taxon>
        <taxon>Dikarya</taxon>
        <taxon>Basidiomycota</taxon>
        <taxon>Agaricomycotina</taxon>
        <taxon>Agaricomycetes</taxon>
        <taxon>Agaricomycetidae</taxon>
        <taxon>Agaricales</taxon>
        <taxon>Marasmiineae</taxon>
        <taxon>Mycenaceae</taxon>
        <taxon>Mycena</taxon>
    </lineage>
</organism>
<dbReference type="InterPro" id="IPR052025">
    <property type="entry name" value="Xyloglucanase_GH74"/>
</dbReference>
<keyword evidence="1" id="KW-0732">Signal</keyword>
<evidence type="ECO:0000313" key="8">
    <source>
        <dbReference type="EMBL" id="KAJ7783483.1"/>
    </source>
</evidence>